<dbReference type="Pfam" id="PF07726">
    <property type="entry name" value="AAA_3"/>
    <property type="match status" value="1"/>
</dbReference>
<keyword evidence="1" id="KW-0547">Nucleotide-binding</keyword>
<dbReference type="RefSeq" id="WP_116885742.1">
    <property type="nucleotide sequence ID" value="NZ_CABMMC010000118.1"/>
</dbReference>
<gene>
    <name evidence="6" type="ORF">C8D82_1436</name>
</gene>
<accession>A0A2U1AFF5</accession>
<comment type="caution">
    <text evidence="6">The sequence shown here is derived from an EMBL/GenBank/DDBJ whole genome shotgun (WGS) entry which is preliminary data.</text>
</comment>
<dbReference type="AlphaFoldDB" id="A0A2U1AFF5"/>
<dbReference type="GO" id="GO:0005524">
    <property type="term" value="F:ATP binding"/>
    <property type="evidence" value="ECO:0007669"/>
    <property type="project" value="UniProtKB-KW"/>
</dbReference>
<dbReference type="EMBL" id="QEKH01000043">
    <property type="protein sequence ID" value="PVY35145.1"/>
    <property type="molecule type" value="Genomic_DNA"/>
</dbReference>
<reference evidence="6 7" key="1">
    <citation type="submission" date="2018-04" db="EMBL/GenBank/DDBJ databases">
        <title>Genomic Encyclopedia of Type Strains, Phase IV (KMG-IV): sequencing the most valuable type-strain genomes for metagenomic binning, comparative biology and taxonomic classification.</title>
        <authorList>
            <person name="Goeker M."/>
        </authorList>
    </citation>
    <scope>NUCLEOTIDE SEQUENCE [LARGE SCALE GENOMIC DNA]</scope>
    <source>
        <strain evidence="6 7">DSM 14823</strain>
    </source>
</reference>
<dbReference type="GeneID" id="78297007"/>
<evidence type="ECO:0000313" key="7">
    <source>
        <dbReference type="Proteomes" id="UP000245959"/>
    </source>
</evidence>
<proteinExistence type="inferred from homology"/>
<evidence type="ECO:0000256" key="2">
    <source>
        <dbReference type="ARBA" id="ARBA00022840"/>
    </source>
</evidence>
<dbReference type="Gene3D" id="3.40.50.300">
    <property type="entry name" value="P-loop containing nucleotide triphosphate hydrolases"/>
    <property type="match status" value="1"/>
</dbReference>
<dbReference type="PANTHER" id="PTHR42759">
    <property type="entry name" value="MOXR FAMILY PROTEIN"/>
    <property type="match status" value="1"/>
</dbReference>
<feature type="domain" description="ChlI/MoxR AAA lid" evidence="5">
    <location>
        <begin position="268"/>
        <end position="332"/>
    </location>
</feature>
<name>A0A2U1AFF5_9BACT</name>
<dbReference type="InterPro" id="IPR041628">
    <property type="entry name" value="ChlI/MoxR_AAA_lid"/>
</dbReference>
<keyword evidence="7" id="KW-1185">Reference proteome</keyword>
<dbReference type="PANTHER" id="PTHR42759:SF1">
    <property type="entry name" value="MAGNESIUM-CHELATASE SUBUNIT CHLD"/>
    <property type="match status" value="1"/>
</dbReference>
<comment type="similarity">
    <text evidence="3">Belongs to the MoxR family.</text>
</comment>
<evidence type="ECO:0000256" key="3">
    <source>
        <dbReference type="ARBA" id="ARBA00061607"/>
    </source>
</evidence>
<evidence type="ECO:0000256" key="1">
    <source>
        <dbReference type="ARBA" id="ARBA00022741"/>
    </source>
</evidence>
<dbReference type="InterPro" id="IPR050764">
    <property type="entry name" value="CbbQ/NirQ/NorQ/GpvN"/>
</dbReference>
<keyword evidence="2" id="KW-0067">ATP-binding</keyword>
<protein>
    <submittedName>
        <fullName evidence="6">MoxR-like ATPase</fullName>
    </submittedName>
</protein>
<evidence type="ECO:0000259" key="4">
    <source>
        <dbReference type="Pfam" id="PF07726"/>
    </source>
</evidence>
<dbReference type="FunFam" id="3.40.50.300:FF:000640">
    <property type="entry name" value="MoxR family ATPase"/>
    <property type="match status" value="1"/>
</dbReference>
<dbReference type="OrthoDB" id="9808397at2"/>
<feature type="domain" description="ATPase AAA-3" evidence="4">
    <location>
        <begin position="50"/>
        <end position="180"/>
    </location>
</feature>
<organism evidence="6 7">
    <name type="scientific">Victivallis vadensis</name>
    <dbReference type="NCBI Taxonomy" id="172901"/>
    <lineage>
        <taxon>Bacteria</taxon>
        <taxon>Pseudomonadati</taxon>
        <taxon>Lentisphaerota</taxon>
        <taxon>Lentisphaeria</taxon>
        <taxon>Victivallales</taxon>
        <taxon>Victivallaceae</taxon>
        <taxon>Victivallis</taxon>
    </lineage>
</organism>
<evidence type="ECO:0000259" key="5">
    <source>
        <dbReference type="Pfam" id="PF17863"/>
    </source>
</evidence>
<dbReference type="CDD" id="cd00009">
    <property type="entry name" value="AAA"/>
    <property type="match status" value="1"/>
</dbReference>
<dbReference type="Proteomes" id="UP000245959">
    <property type="component" value="Unassembled WGS sequence"/>
</dbReference>
<dbReference type="InterPro" id="IPR011703">
    <property type="entry name" value="ATPase_AAA-3"/>
</dbReference>
<dbReference type="GO" id="GO:0016887">
    <property type="term" value="F:ATP hydrolysis activity"/>
    <property type="evidence" value="ECO:0007669"/>
    <property type="project" value="InterPro"/>
</dbReference>
<dbReference type="PIRSF" id="PIRSF002849">
    <property type="entry name" value="AAA_ATPase_chaperone_MoxR_prd"/>
    <property type="match status" value="1"/>
</dbReference>
<dbReference type="SUPFAM" id="SSF52540">
    <property type="entry name" value="P-loop containing nucleoside triphosphate hydrolases"/>
    <property type="match status" value="1"/>
</dbReference>
<sequence length="340" mass="37123">MEQKDIQELQELVRQQAIPLQLVKTEMGRIIAGQEKLVDRLLLALISDGHVLLEGVPGLAKTLAVKTLAQSLKGTFSRLQFTPDLLPADVIGTRIYNASTHEFSTKIGPVFANIVLADEINRAPAKVQSALLEAMQEKQVTIAGECFKLPMPFLVMATQNPIEQEGTYPLPEAQLDRFMFKLRVSYPSRGEEAAVVNRMAHPSPSVGAVAVASLEDIMNARNLVDKIYIDEKIVEYILDLVIATRPGCRAELSSRQSGAKLDELDGLVSFGASPRASIALALAARGAALLAGRAYVLPQDVKEIAPDVLRHRIVLSYEAEAENIDTDAVIQRLLAELRTP</sequence>
<dbReference type="Pfam" id="PF17863">
    <property type="entry name" value="AAA_lid_2"/>
    <property type="match status" value="1"/>
</dbReference>
<dbReference type="Gene3D" id="1.10.8.80">
    <property type="entry name" value="Magnesium chelatase subunit I, C-Terminal domain"/>
    <property type="match status" value="1"/>
</dbReference>
<dbReference type="InterPro" id="IPR027417">
    <property type="entry name" value="P-loop_NTPase"/>
</dbReference>
<evidence type="ECO:0000313" key="6">
    <source>
        <dbReference type="EMBL" id="PVY35145.1"/>
    </source>
</evidence>